<name>A0ABX3B0S7_ALILO</name>
<dbReference type="Pfam" id="PF06189">
    <property type="entry name" value="5-nucleotidase"/>
    <property type="match status" value="1"/>
</dbReference>
<gene>
    <name evidence="1" type="ORF">A1Q5_14730</name>
</gene>
<dbReference type="RefSeq" id="WP_017023114.1">
    <property type="nucleotide sequence ID" value="NZ_AJYJ02000012.1"/>
</dbReference>
<dbReference type="Proteomes" id="UP000095059">
    <property type="component" value="Unassembled WGS sequence"/>
</dbReference>
<accession>A0ABX3B0S7</accession>
<protein>
    <submittedName>
        <fullName evidence="1">5'-nucleotidase</fullName>
    </submittedName>
</protein>
<dbReference type="EMBL" id="AJYJ02000012">
    <property type="protein sequence ID" value="OEF22644.1"/>
    <property type="molecule type" value="Genomic_DNA"/>
</dbReference>
<evidence type="ECO:0000313" key="1">
    <source>
        <dbReference type="EMBL" id="OEF22644.1"/>
    </source>
</evidence>
<sequence>MAYELGKRLVIGVASSAMFDLSESDQVFRNKGEAEYRKYQTENVDNPLDKGVSFSFVKRLLSLNDLSENPESDPLVEVVLLSRNDPDTGLRVMKSIKHHNLPITRAIFMQGKSPYEYIPALSISLFLSGNSTDVKEAIGMGYPAGHVMKSTIIDDDSDDLRIAFDFDGVLADDESEAVMHNTKDLNQFHDHETKNVLQPHNPGPLKEFLVKISAIQKVEEGKKVTHPEYKNRLRVSIVTARNAPSHERALNTLKNWGVMTNDAFFLGGVDKGLILGVLKPHIFFDDQSGHLNSTSSVAPSVHVPFGIKNLEESIES</sequence>
<dbReference type="InterPro" id="IPR036412">
    <property type="entry name" value="HAD-like_sf"/>
</dbReference>
<dbReference type="PANTHER" id="PTHR31367:SF5">
    <property type="entry name" value="CYTOSOLIC 5'-NUCLEOTIDASE 1A"/>
    <property type="match status" value="1"/>
</dbReference>
<organism evidence="1 2">
    <name type="scientific">Aliivibrio logei 5S-186</name>
    <dbReference type="NCBI Taxonomy" id="626086"/>
    <lineage>
        <taxon>Bacteria</taxon>
        <taxon>Pseudomonadati</taxon>
        <taxon>Pseudomonadota</taxon>
        <taxon>Gammaproteobacteria</taxon>
        <taxon>Vibrionales</taxon>
        <taxon>Vibrionaceae</taxon>
        <taxon>Aliivibrio</taxon>
    </lineage>
</organism>
<keyword evidence="2" id="KW-1185">Reference proteome</keyword>
<reference evidence="1 2" key="1">
    <citation type="journal article" date="2012" name="Science">
        <title>Ecological populations of bacteria act as socially cohesive units of antibiotic production and resistance.</title>
        <authorList>
            <person name="Cordero O.X."/>
            <person name="Wildschutte H."/>
            <person name="Kirkup B."/>
            <person name="Proehl S."/>
            <person name="Ngo L."/>
            <person name="Hussain F."/>
            <person name="Le Roux F."/>
            <person name="Mincer T."/>
            <person name="Polz M.F."/>
        </authorList>
    </citation>
    <scope>NUCLEOTIDE SEQUENCE [LARGE SCALE GENOMIC DNA]</scope>
    <source>
        <strain evidence="1 2">5S-186</strain>
    </source>
</reference>
<comment type="caution">
    <text evidence="1">The sequence shown here is derived from an EMBL/GenBank/DDBJ whole genome shotgun (WGS) entry which is preliminary data.</text>
</comment>
<dbReference type="PANTHER" id="PTHR31367">
    <property type="entry name" value="CYTOSOLIC 5'-NUCLEOTIDASE 1 FAMILY MEMBER"/>
    <property type="match status" value="1"/>
</dbReference>
<proteinExistence type="predicted"/>
<dbReference type="SUPFAM" id="SSF56784">
    <property type="entry name" value="HAD-like"/>
    <property type="match status" value="1"/>
</dbReference>
<dbReference type="InterPro" id="IPR010394">
    <property type="entry name" value="5-nucleotidase"/>
</dbReference>
<evidence type="ECO:0000313" key="2">
    <source>
        <dbReference type="Proteomes" id="UP000095059"/>
    </source>
</evidence>